<sequence length="139" mass="15079">MIIGLGSDIIDIRRIERVIGQYGDRFLNRIFTPAERAKAERRTEKIRAATYAKRYAAKEAASKALGTGFRAGVFWRDLGVVNLSSGQPTLRMTGGAAARLAAITPAGLVSHVTLTMTDEFPYAQAMVIITAVPLPRMGV</sequence>
<protein>
    <recommendedName>
        <fullName evidence="5">Holo-[acyl-carrier-protein] synthase</fullName>
        <shortName evidence="5">Holo-ACP synthase</shortName>
        <ecNumber evidence="5">2.7.8.7</ecNumber>
    </recommendedName>
    <alternativeName>
        <fullName evidence="5">4'-phosphopantetheinyl transferase AcpS</fullName>
    </alternativeName>
</protein>
<keyword evidence="5" id="KW-0963">Cytoplasm</keyword>
<dbReference type="InterPro" id="IPR008278">
    <property type="entry name" value="4-PPantetheinyl_Trfase_dom"/>
</dbReference>
<evidence type="ECO:0000256" key="4">
    <source>
        <dbReference type="ARBA" id="ARBA00023160"/>
    </source>
</evidence>
<keyword evidence="1 5" id="KW-0444">Lipid biosynthesis</keyword>
<evidence type="ECO:0000259" key="6">
    <source>
        <dbReference type="Pfam" id="PF01648"/>
    </source>
</evidence>
<dbReference type="InterPro" id="IPR004568">
    <property type="entry name" value="Ppantetheine-prot_Trfase_dom"/>
</dbReference>
<feature type="domain" description="4'-phosphopantetheinyl transferase" evidence="6">
    <location>
        <begin position="4"/>
        <end position="99"/>
    </location>
</feature>
<proteinExistence type="inferred from homology"/>
<keyword evidence="5" id="KW-0479">Metal-binding</keyword>
<feature type="binding site" evidence="5">
    <location>
        <position position="59"/>
    </location>
    <ligand>
        <name>Mg(2+)</name>
        <dbReference type="ChEBI" id="CHEBI:18420"/>
    </ligand>
</feature>
<dbReference type="Proteomes" id="UP000689967">
    <property type="component" value="Unassembled WGS sequence"/>
</dbReference>
<comment type="cofactor">
    <cofactor evidence="5">
        <name>Mg(2+)</name>
        <dbReference type="ChEBI" id="CHEBI:18420"/>
    </cofactor>
</comment>
<dbReference type="EC" id="2.7.8.7" evidence="5"/>
<accession>A0ABS6HHG5</accession>
<dbReference type="RefSeq" id="WP_216878931.1">
    <property type="nucleotide sequence ID" value="NZ_JAERQM010000010.1"/>
</dbReference>
<keyword evidence="3 5" id="KW-0443">Lipid metabolism</keyword>
<keyword evidence="2 5" id="KW-0276">Fatty acid metabolism</keyword>
<dbReference type="EMBL" id="JAERQM010000010">
    <property type="protein sequence ID" value="MBU8546911.1"/>
    <property type="molecule type" value="Genomic_DNA"/>
</dbReference>
<organism evidence="7 8">
    <name type="scientific">Falsiroseomonas oleicola</name>
    <dbReference type="NCBI Taxonomy" id="2801474"/>
    <lineage>
        <taxon>Bacteria</taxon>
        <taxon>Pseudomonadati</taxon>
        <taxon>Pseudomonadota</taxon>
        <taxon>Alphaproteobacteria</taxon>
        <taxon>Acetobacterales</taxon>
        <taxon>Roseomonadaceae</taxon>
        <taxon>Falsiroseomonas</taxon>
    </lineage>
</organism>
<keyword evidence="5" id="KW-0460">Magnesium</keyword>
<dbReference type="NCBIfam" id="TIGR00516">
    <property type="entry name" value="acpS"/>
    <property type="match status" value="1"/>
</dbReference>
<feature type="binding site" evidence="5">
    <location>
        <position position="8"/>
    </location>
    <ligand>
        <name>Mg(2+)</name>
        <dbReference type="ChEBI" id="CHEBI:18420"/>
    </ligand>
</feature>
<evidence type="ECO:0000313" key="8">
    <source>
        <dbReference type="Proteomes" id="UP000689967"/>
    </source>
</evidence>
<dbReference type="GO" id="GO:0008897">
    <property type="term" value="F:holo-[acyl-carrier-protein] synthase activity"/>
    <property type="evidence" value="ECO:0007669"/>
    <property type="project" value="UniProtKB-EC"/>
</dbReference>
<evidence type="ECO:0000256" key="3">
    <source>
        <dbReference type="ARBA" id="ARBA00023098"/>
    </source>
</evidence>
<evidence type="ECO:0000256" key="2">
    <source>
        <dbReference type="ARBA" id="ARBA00022832"/>
    </source>
</evidence>
<comment type="catalytic activity">
    <reaction evidence="5">
        <text>apo-[ACP] + CoA = holo-[ACP] + adenosine 3',5'-bisphosphate + H(+)</text>
        <dbReference type="Rhea" id="RHEA:12068"/>
        <dbReference type="Rhea" id="RHEA-COMP:9685"/>
        <dbReference type="Rhea" id="RHEA-COMP:9690"/>
        <dbReference type="ChEBI" id="CHEBI:15378"/>
        <dbReference type="ChEBI" id="CHEBI:29999"/>
        <dbReference type="ChEBI" id="CHEBI:57287"/>
        <dbReference type="ChEBI" id="CHEBI:58343"/>
        <dbReference type="ChEBI" id="CHEBI:64479"/>
        <dbReference type="EC" id="2.7.8.7"/>
    </reaction>
</comment>
<name>A0ABS6HHG5_9PROT</name>
<dbReference type="InterPro" id="IPR002582">
    <property type="entry name" value="ACPS"/>
</dbReference>
<keyword evidence="4 5" id="KW-0275">Fatty acid biosynthesis</keyword>
<comment type="subcellular location">
    <subcellularLocation>
        <location evidence="5">Cytoplasm</location>
    </subcellularLocation>
</comment>
<comment type="caution">
    <text evidence="7">The sequence shown here is derived from an EMBL/GenBank/DDBJ whole genome shotgun (WGS) entry which is preliminary data.</text>
</comment>
<comment type="similarity">
    <text evidence="5">Belongs to the P-Pant transferase superfamily. AcpS family.</text>
</comment>
<keyword evidence="8" id="KW-1185">Reference proteome</keyword>
<comment type="function">
    <text evidence="5">Transfers the 4'-phosphopantetheine moiety from coenzyme A to a Ser of acyl-carrier-protein.</text>
</comment>
<evidence type="ECO:0000256" key="1">
    <source>
        <dbReference type="ARBA" id="ARBA00022516"/>
    </source>
</evidence>
<keyword evidence="5 7" id="KW-0808">Transferase</keyword>
<reference evidence="7 8" key="1">
    <citation type="submission" date="2021-01" db="EMBL/GenBank/DDBJ databases">
        <title>Roseomonas sp. nov, a bacterium isolated from an oil production mixture in Yumen Oilfield.</title>
        <authorList>
            <person name="Wu D."/>
        </authorList>
    </citation>
    <scope>NUCLEOTIDE SEQUENCE [LARGE SCALE GENOMIC DNA]</scope>
    <source>
        <strain evidence="7 8">ROY-5-3</strain>
    </source>
</reference>
<gene>
    <name evidence="5" type="primary">acpS</name>
    <name evidence="7" type="ORF">JJQ90_24540</name>
</gene>
<dbReference type="NCBIfam" id="TIGR00556">
    <property type="entry name" value="pantethn_trn"/>
    <property type="match status" value="1"/>
</dbReference>
<evidence type="ECO:0000313" key="7">
    <source>
        <dbReference type="EMBL" id="MBU8546911.1"/>
    </source>
</evidence>
<dbReference type="HAMAP" id="MF_00101">
    <property type="entry name" value="AcpS"/>
    <property type="match status" value="1"/>
</dbReference>
<dbReference type="Pfam" id="PF01648">
    <property type="entry name" value="ACPS"/>
    <property type="match status" value="1"/>
</dbReference>
<evidence type="ECO:0000256" key="5">
    <source>
        <dbReference type="HAMAP-Rule" id="MF_00101"/>
    </source>
</evidence>